<dbReference type="EMBL" id="CP031423">
    <property type="protein sequence ID" value="AZS35542.1"/>
    <property type="molecule type" value="Genomic_DNA"/>
</dbReference>
<accession>A0A3Q9IVW0</accession>
<dbReference type="SUPFAM" id="SSF89082">
    <property type="entry name" value="Antibiotic binding domain of TipA-like multidrug resistance regulators"/>
    <property type="match status" value="1"/>
</dbReference>
<dbReference type="Pfam" id="PF13411">
    <property type="entry name" value="MerR_1"/>
    <property type="match status" value="1"/>
</dbReference>
<dbReference type="InterPro" id="IPR036244">
    <property type="entry name" value="TipA-like_antibiotic-bd"/>
</dbReference>
<dbReference type="Gene3D" id="1.10.490.50">
    <property type="entry name" value="Antibiotic binding domain of TipA-like multidrug resistance regulators"/>
    <property type="match status" value="1"/>
</dbReference>
<dbReference type="RefSeq" id="WP_127094358.1">
    <property type="nucleotide sequence ID" value="NZ_CP031423.1"/>
</dbReference>
<dbReference type="SMART" id="SM00422">
    <property type="entry name" value="HTH_MERR"/>
    <property type="match status" value="1"/>
</dbReference>
<evidence type="ECO:0000256" key="1">
    <source>
        <dbReference type="ARBA" id="ARBA00023015"/>
    </source>
</evidence>
<dbReference type="Proteomes" id="UP000276888">
    <property type="component" value="Chromosome"/>
</dbReference>
<dbReference type="InterPro" id="IPR009061">
    <property type="entry name" value="DNA-bd_dom_put_sf"/>
</dbReference>
<dbReference type="InterPro" id="IPR000551">
    <property type="entry name" value="MerR-type_HTH_dom"/>
</dbReference>
<sequence length="256" mass="28519">MDWTIQDVARLTGTTSRTLRHYDAVGLLPPSSVGANGYRRYDEDALVRLQRILLLRELGLGLPQIADVLAREVSEEDALRAHLAWLEQEQERTARLVASVRRTIEARWRGAPLMAEDMFDGFDHTRYADEVRERWGERAVAVGDAWWTGMDPDDRRGFQARLRAMEADWTAAAAAGEEPEGAVAQALAARHVAWLRTVPGTPLVDADGDGRAYVIGLGELYVDDPRFSARYAVSDGDLTGARLVRDALRLHAETNL</sequence>
<keyword evidence="7" id="KW-1185">Reference proteome</keyword>
<dbReference type="Gene3D" id="1.10.1660.10">
    <property type="match status" value="1"/>
</dbReference>
<dbReference type="KEGG" id="mlv:CVS47_00134"/>
<keyword evidence="2" id="KW-0238">DNA-binding</keyword>
<dbReference type="PANTHER" id="PTHR30204">
    <property type="entry name" value="REDOX-CYCLING DRUG-SENSING TRANSCRIPTIONAL ACTIVATOR SOXR"/>
    <property type="match status" value="1"/>
</dbReference>
<dbReference type="GO" id="GO:0003677">
    <property type="term" value="F:DNA binding"/>
    <property type="evidence" value="ECO:0007669"/>
    <property type="project" value="UniProtKB-KW"/>
</dbReference>
<dbReference type="CDD" id="cd01106">
    <property type="entry name" value="HTH_TipAL-Mta"/>
    <property type="match status" value="1"/>
</dbReference>
<evidence type="ECO:0000259" key="5">
    <source>
        <dbReference type="PROSITE" id="PS50937"/>
    </source>
</evidence>
<dbReference type="Pfam" id="PF07739">
    <property type="entry name" value="TipAS"/>
    <property type="match status" value="1"/>
</dbReference>
<proteinExistence type="predicted"/>
<evidence type="ECO:0000256" key="4">
    <source>
        <dbReference type="ARBA" id="ARBA00023163"/>
    </source>
</evidence>
<dbReference type="InterPro" id="IPR012925">
    <property type="entry name" value="TipAS_dom"/>
</dbReference>
<dbReference type="SUPFAM" id="SSF46955">
    <property type="entry name" value="Putative DNA-binding domain"/>
    <property type="match status" value="1"/>
</dbReference>
<reference evidence="6 7" key="1">
    <citation type="submission" date="2018-08" db="EMBL/GenBank/DDBJ databases">
        <title>Microbacterium lemovicicum sp. nov., a bacterium isolated from a natural uranium-rich soil.</title>
        <authorList>
            <person name="ORTET P."/>
        </authorList>
    </citation>
    <scope>NUCLEOTIDE SEQUENCE [LARGE SCALE GENOMIC DNA]</scope>
    <source>
        <strain evidence="6 7">Viu22</strain>
    </source>
</reference>
<dbReference type="PROSITE" id="PS50937">
    <property type="entry name" value="HTH_MERR_2"/>
    <property type="match status" value="1"/>
</dbReference>
<feature type="domain" description="HTH merR-type" evidence="5">
    <location>
        <begin position="1"/>
        <end position="71"/>
    </location>
</feature>
<dbReference type="PRINTS" id="PR00040">
    <property type="entry name" value="HTHMERR"/>
</dbReference>
<protein>
    <submittedName>
        <fullName evidence="6">HTH-type transcriptional activator TipA</fullName>
    </submittedName>
</protein>
<name>A0A3Q9IVW0_9MICO</name>
<evidence type="ECO:0000313" key="7">
    <source>
        <dbReference type="Proteomes" id="UP000276888"/>
    </source>
</evidence>
<dbReference type="AlphaFoldDB" id="A0A3Q9IVW0"/>
<gene>
    <name evidence="6" type="primary">tipA_1</name>
    <name evidence="6" type="ORF">CVS47_00134</name>
</gene>
<dbReference type="OrthoDB" id="9809391at2"/>
<keyword evidence="3" id="KW-0010">Activator</keyword>
<organism evidence="6 7">
    <name type="scientific">Microbacterium lemovicicum</name>
    <dbReference type="NCBI Taxonomy" id="1072463"/>
    <lineage>
        <taxon>Bacteria</taxon>
        <taxon>Bacillati</taxon>
        <taxon>Actinomycetota</taxon>
        <taxon>Actinomycetes</taxon>
        <taxon>Micrococcales</taxon>
        <taxon>Microbacteriaceae</taxon>
        <taxon>Microbacterium</taxon>
    </lineage>
</organism>
<evidence type="ECO:0000256" key="3">
    <source>
        <dbReference type="ARBA" id="ARBA00023159"/>
    </source>
</evidence>
<keyword evidence="1" id="KW-0805">Transcription regulation</keyword>
<dbReference type="InterPro" id="IPR047057">
    <property type="entry name" value="MerR_fam"/>
</dbReference>
<dbReference type="PANTHER" id="PTHR30204:SF90">
    <property type="entry name" value="HTH-TYPE TRANSCRIPTIONAL ACTIVATOR MTA"/>
    <property type="match status" value="1"/>
</dbReference>
<keyword evidence="4" id="KW-0804">Transcription</keyword>
<evidence type="ECO:0000256" key="2">
    <source>
        <dbReference type="ARBA" id="ARBA00023125"/>
    </source>
</evidence>
<dbReference type="GO" id="GO:0003700">
    <property type="term" value="F:DNA-binding transcription factor activity"/>
    <property type="evidence" value="ECO:0007669"/>
    <property type="project" value="InterPro"/>
</dbReference>
<evidence type="ECO:0000313" key="6">
    <source>
        <dbReference type="EMBL" id="AZS35542.1"/>
    </source>
</evidence>